<organism evidence="1 2">
    <name type="scientific">Brachymonas denitrificans DSM 15123</name>
    <dbReference type="NCBI Taxonomy" id="1121117"/>
    <lineage>
        <taxon>Bacteria</taxon>
        <taxon>Pseudomonadati</taxon>
        <taxon>Pseudomonadota</taxon>
        <taxon>Betaproteobacteria</taxon>
        <taxon>Burkholderiales</taxon>
        <taxon>Comamonadaceae</taxon>
        <taxon>Brachymonas</taxon>
    </lineage>
</organism>
<reference evidence="1 2" key="1">
    <citation type="submission" date="2016-10" db="EMBL/GenBank/DDBJ databases">
        <authorList>
            <person name="de Groot N.N."/>
        </authorList>
    </citation>
    <scope>NUCLEOTIDE SEQUENCE [LARGE SCALE GENOMIC DNA]</scope>
    <source>
        <strain evidence="1 2">DSM 15123</strain>
    </source>
</reference>
<proteinExistence type="predicted"/>
<dbReference type="Proteomes" id="UP000199531">
    <property type="component" value="Unassembled WGS sequence"/>
</dbReference>
<dbReference type="EMBL" id="FOCW01000018">
    <property type="protein sequence ID" value="SEN98536.1"/>
    <property type="molecule type" value="Genomic_DNA"/>
</dbReference>
<dbReference type="AlphaFoldDB" id="A0A1H8L123"/>
<protein>
    <submittedName>
        <fullName evidence="1">Uncharacterized protein</fullName>
    </submittedName>
</protein>
<gene>
    <name evidence="1" type="ORF">SAMN02745977_02531</name>
</gene>
<keyword evidence="2" id="KW-1185">Reference proteome</keyword>
<accession>A0A1H8L123</accession>
<evidence type="ECO:0000313" key="2">
    <source>
        <dbReference type="Proteomes" id="UP000199531"/>
    </source>
</evidence>
<dbReference type="STRING" id="1121117.SAMN02745977_02531"/>
<evidence type="ECO:0000313" key="1">
    <source>
        <dbReference type="EMBL" id="SEN98536.1"/>
    </source>
</evidence>
<dbReference type="OrthoDB" id="648192at2"/>
<name>A0A1H8L123_9BURK</name>
<dbReference type="RefSeq" id="WP_091818466.1">
    <property type="nucleotide sequence ID" value="NZ_FOCW01000018.1"/>
</dbReference>
<sequence>MNSREFTSFAERDPAVKPLLEQLIQPVEVVPSEPYQAAMRELGRCLSRSLLEQHAAALQEKDICLISTVEDADFLAAGVLDGLVESGLPESRLFFQCYWNERVREGGVSITPVIRQYVEPFEQHKAAYIVVKSIISSGCVIRTNLTRALTGAEADSVYILSPVMVEGAQVRLTQEFPPELAARFSYIWFATDAATEGDIVTPGVGGLVYDRLGFDGEVGKNTHTPRIVKQRRRTHFSCAA</sequence>